<dbReference type="OrthoDB" id="9984533at2759"/>
<accession>A0A1L7WRN8</accession>
<evidence type="ECO:0000313" key="5">
    <source>
        <dbReference type="Proteomes" id="UP000184330"/>
    </source>
</evidence>
<evidence type="ECO:0000313" key="4">
    <source>
        <dbReference type="EMBL" id="CZR55419.1"/>
    </source>
</evidence>
<dbReference type="GO" id="GO:0016491">
    <property type="term" value="F:oxidoreductase activity"/>
    <property type="evidence" value="ECO:0007669"/>
    <property type="project" value="UniProtKB-KW"/>
</dbReference>
<keyword evidence="5" id="KW-1185">Reference proteome</keyword>
<proteinExistence type="predicted"/>
<dbReference type="PANTHER" id="PTHR47706">
    <property type="entry name" value="NMRA-LIKE FAMILY PROTEIN"/>
    <property type="match status" value="1"/>
</dbReference>
<dbReference type="Pfam" id="PF05368">
    <property type="entry name" value="NmrA"/>
    <property type="match status" value="1"/>
</dbReference>
<organism evidence="4 5">
    <name type="scientific">Phialocephala subalpina</name>
    <dbReference type="NCBI Taxonomy" id="576137"/>
    <lineage>
        <taxon>Eukaryota</taxon>
        <taxon>Fungi</taxon>
        <taxon>Dikarya</taxon>
        <taxon>Ascomycota</taxon>
        <taxon>Pezizomycotina</taxon>
        <taxon>Leotiomycetes</taxon>
        <taxon>Helotiales</taxon>
        <taxon>Mollisiaceae</taxon>
        <taxon>Phialocephala</taxon>
        <taxon>Phialocephala fortinii species complex</taxon>
    </lineage>
</organism>
<keyword evidence="2" id="KW-0560">Oxidoreductase</keyword>
<evidence type="ECO:0000256" key="2">
    <source>
        <dbReference type="ARBA" id="ARBA00023002"/>
    </source>
</evidence>
<dbReference type="InterPro" id="IPR036291">
    <property type="entry name" value="NAD(P)-bd_dom_sf"/>
</dbReference>
<dbReference type="SUPFAM" id="SSF51735">
    <property type="entry name" value="NAD(P)-binding Rossmann-fold domains"/>
    <property type="match status" value="1"/>
</dbReference>
<sequence length="301" mass="32513">MSTQLKNVLLIGAGGKLGPHILSALSQEPSFNLTILSRASSASVFPPNIKIQRISDTYPESELLEAFKGQDAIVSAIATSSAEIQKKFIDIAAKVGVKRFIPSEFGSDVENEKAMGLLPQYFKGKRDTVDYLKPKESDGLTWTAFVTGPFFDLAMKIGYLGIDTNNQKATLYNNGSVPFSTTTLSTIGLAVKSALLIPEQTASKYLYISSFTVSQKQILAAFEKASGKTWDVSYADAEEDKKEGFAKMAKGDFSGAAHIIRYINLNEGHGGDFGLYREGANELLGLKEESLDEVVAGIVKG</sequence>
<evidence type="ECO:0000256" key="1">
    <source>
        <dbReference type="ARBA" id="ARBA00022857"/>
    </source>
</evidence>
<gene>
    <name evidence="4" type="ORF">PAC_05306</name>
</gene>
<dbReference type="Gene3D" id="3.90.25.10">
    <property type="entry name" value="UDP-galactose 4-epimerase, domain 1"/>
    <property type="match status" value="1"/>
</dbReference>
<dbReference type="EMBL" id="FJOG01000006">
    <property type="protein sequence ID" value="CZR55419.1"/>
    <property type="molecule type" value="Genomic_DNA"/>
</dbReference>
<dbReference type="CDD" id="cd05259">
    <property type="entry name" value="PCBER_SDR_a"/>
    <property type="match status" value="1"/>
</dbReference>
<evidence type="ECO:0000259" key="3">
    <source>
        <dbReference type="Pfam" id="PF05368"/>
    </source>
</evidence>
<dbReference type="Gene3D" id="3.40.50.720">
    <property type="entry name" value="NAD(P)-binding Rossmann-like Domain"/>
    <property type="match status" value="1"/>
</dbReference>
<dbReference type="InterPro" id="IPR008030">
    <property type="entry name" value="NmrA-like"/>
</dbReference>
<keyword evidence="1" id="KW-0521">NADP</keyword>
<dbReference type="InterPro" id="IPR045312">
    <property type="entry name" value="PCBER-like"/>
</dbReference>
<dbReference type="AlphaFoldDB" id="A0A1L7WRN8"/>
<dbReference type="STRING" id="576137.A0A1L7WRN8"/>
<dbReference type="Proteomes" id="UP000184330">
    <property type="component" value="Unassembled WGS sequence"/>
</dbReference>
<protein>
    <submittedName>
        <fullName evidence="4">Related to 2`-hydroxyisoflavone reductase</fullName>
    </submittedName>
</protein>
<dbReference type="InterPro" id="IPR051609">
    <property type="entry name" value="NmrA/Isoflavone_reductase-like"/>
</dbReference>
<dbReference type="PANTHER" id="PTHR47706:SF9">
    <property type="entry name" value="NMRA-LIKE DOMAIN-CONTAINING PROTEIN-RELATED"/>
    <property type="match status" value="1"/>
</dbReference>
<feature type="domain" description="NmrA-like" evidence="3">
    <location>
        <begin position="6"/>
        <end position="243"/>
    </location>
</feature>
<reference evidence="4 5" key="1">
    <citation type="submission" date="2016-03" db="EMBL/GenBank/DDBJ databases">
        <authorList>
            <person name="Ploux O."/>
        </authorList>
    </citation>
    <scope>NUCLEOTIDE SEQUENCE [LARGE SCALE GENOMIC DNA]</scope>
    <source>
        <strain evidence="4 5">UAMH 11012</strain>
    </source>
</reference>
<name>A0A1L7WRN8_9HELO</name>